<dbReference type="EMBL" id="LBXZ01000011">
    <property type="protein sequence ID" value="KKR39989.1"/>
    <property type="molecule type" value="Genomic_DNA"/>
</dbReference>
<reference evidence="1 2" key="1">
    <citation type="journal article" date="2015" name="Nature">
        <title>rRNA introns, odd ribosomes, and small enigmatic genomes across a large radiation of phyla.</title>
        <authorList>
            <person name="Brown C.T."/>
            <person name="Hug L.A."/>
            <person name="Thomas B.C."/>
            <person name="Sharon I."/>
            <person name="Castelle C.J."/>
            <person name="Singh A."/>
            <person name="Wilkins M.J."/>
            <person name="Williams K.H."/>
            <person name="Banfield J.F."/>
        </authorList>
    </citation>
    <scope>NUCLEOTIDE SEQUENCE [LARGE SCALE GENOMIC DNA]</scope>
</reference>
<dbReference type="Proteomes" id="UP000034072">
    <property type="component" value="Unassembled WGS sequence"/>
</dbReference>
<comment type="caution">
    <text evidence="1">The sequence shown here is derived from an EMBL/GenBank/DDBJ whole genome shotgun (WGS) entry which is preliminary data.</text>
</comment>
<name>A0A0G0QHY9_9BACT</name>
<accession>A0A0G0QHY9</accession>
<proteinExistence type="predicted"/>
<sequence length="135" mass="15449">MEAKEVVRRIIAGSRTIDAMRDEIDLVVKTVLGLTGSTELINAAVQYHDKIFFSDGNASWHLFFKKGWPSQIVVEFILGKTRVIYSSYEYDGLTIPMAYVERVYEMLTLFVAEMVKMFPHLEERLSPLLKAADRA</sequence>
<protein>
    <submittedName>
        <fullName evidence="1">Uncharacterized protein</fullName>
    </submittedName>
</protein>
<gene>
    <name evidence="1" type="ORF">UT75_C0011G0017</name>
</gene>
<evidence type="ECO:0000313" key="1">
    <source>
        <dbReference type="EMBL" id="KKR39989.1"/>
    </source>
</evidence>
<dbReference type="AlphaFoldDB" id="A0A0G0QHY9"/>
<evidence type="ECO:0000313" key="2">
    <source>
        <dbReference type="Proteomes" id="UP000034072"/>
    </source>
</evidence>
<organism evidence="1 2">
    <name type="scientific">Candidatus Yanofskybacteria bacterium GW2011_GWE2_40_11</name>
    <dbReference type="NCBI Taxonomy" id="1619033"/>
    <lineage>
        <taxon>Bacteria</taxon>
        <taxon>Candidatus Yanofskyibacteriota</taxon>
    </lineage>
</organism>